<feature type="compositionally biased region" description="Low complexity" evidence="1">
    <location>
        <begin position="336"/>
        <end position="349"/>
    </location>
</feature>
<sequence>MKKSGRTAAGVQRWKCTTCNASTTAAASAAPDLRSRRRSGPHPQETTDFALFISWITSSSSQAQLYHGDDRAFRRRTSWCWQVPVPAPNPAARDLDQVFIDGIWLHHDWVLLITRTTTDVIGWQWAARDSTTAYQALLTPTPPPQVATTDGAPAALKAIATTWPTTRIQHCLIHVRRDTVRDLTLRPRTTQGRALLGLSHKLLTITTTDQAATWITALNSYATEYRTWLNQRTTAQDDPATAALTGKKWWYTHPHTRQNVLFTYLTCGDTTLERTTNPVESINARIRDALRHHRGATPDHQAAIAEWTLHTYTHQPATPEQILTTWHTQGRPPRQRIPTTPTVTNTTHPADWGTTPTPQEGLWPRKG</sequence>
<organism evidence="2 3">
    <name type="scientific">Actinomyces oris</name>
    <dbReference type="NCBI Taxonomy" id="544580"/>
    <lineage>
        <taxon>Bacteria</taxon>
        <taxon>Bacillati</taxon>
        <taxon>Actinomycetota</taxon>
        <taxon>Actinomycetes</taxon>
        <taxon>Actinomycetales</taxon>
        <taxon>Actinomycetaceae</taxon>
        <taxon>Actinomyces</taxon>
    </lineage>
</organism>
<gene>
    <name evidence="2" type="ORF">BKH31_01220</name>
</gene>
<dbReference type="EMBL" id="MSKK01000002">
    <property type="protein sequence ID" value="OLO49129.1"/>
    <property type="molecule type" value="Genomic_DNA"/>
</dbReference>
<dbReference type="Proteomes" id="UP000186471">
    <property type="component" value="Unassembled WGS sequence"/>
</dbReference>
<protein>
    <recommendedName>
        <fullName evidence="4">Transposase</fullName>
    </recommendedName>
</protein>
<proteinExistence type="predicted"/>
<comment type="caution">
    <text evidence="2">The sequence shown here is derived from an EMBL/GenBank/DDBJ whole genome shotgun (WGS) entry which is preliminary data.</text>
</comment>
<dbReference type="NCBIfam" id="NF033544">
    <property type="entry name" value="transpos_IS1249"/>
    <property type="match status" value="1"/>
</dbReference>
<reference evidence="2 3" key="1">
    <citation type="submission" date="2016-12" db="EMBL/GenBank/DDBJ databases">
        <title>Genomic comparison of strains in the 'Actinomyces naeslundii' group.</title>
        <authorList>
            <person name="Mughal S.R."/>
            <person name="Do T."/>
            <person name="Gilbert S.C."/>
            <person name="Witherden E.A."/>
            <person name="Didelot X."/>
            <person name="Beighton D."/>
        </authorList>
    </citation>
    <scope>NUCLEOTIDE SEQUENCE [LARGE SCALE GENOMIC DNA]</scope>
    <source>
        <strain evidence="2 3">R21091</strain>
    </source>
</reference>
<dbReference type="InterPro" id="IPR048004">
    <property type="entry name" value="IS1249_transpos"/>
</dbReference>
<evidence type="ECO:0000256" key="1">
    <source>
        <dbReference type="SAM" id="MobiDB-lite"/>
    </source>
</evidence>
<evidence type="ECO:0008006" key="4">
    <source>
        <dbReference type="Google" id="ProtNLM"/>
    </source>
</evidence>
<name>A0A1Q8VM23_9ACTO</name>
<dbReference type="AlphaFoldDB" id="A0A1Q8VM23"/>
<dbReference type="OrthoDB" id="9793302at2"/>
<feature type="region of interest" description="Disordered" evidence="1">
    <location>
        <begin position="327"/>
        <end position="367"/>
    </location>
</feature>
<accession>A0A1Q8VM23</accession>
<evidence type="ECO:0000313" key="2">
    <source>
        <dbReference type="EMBL" id="OLO49129.1"/>
    </source>
</evidence>
<evidence type="ECO:0000313" key="3">
    <source>
        <dbReference type="Proteomes" id="UP000186471"/>
    </source>
</evidence>